<dbReference type="Proteomes" id="UP000199126">
    <property type="component" value="Unassembled WGS sequence"/>
</dbReference>
<evidence type="ECO:0000259" key="4">
    <source>
        <dbReference type="SMART" id="SM00922"/>
    </source>
</evidence>
<proteinExistence type="predicted"/>
<sequence length="406" mass="44386">MTDIREITAYGLSSPLDPPLERQFPDGYQRTIKRDMVLVKFETADGEVGYAPAGASPSMLGQHYEEPTLEHVVNLINTVVAPTLRGANPDDIEGARESLSDITLPGFLKSQLVAAIDVALYDIAGKRAGAPIYELLTEEEGVTPDLSLYASGGQYLPPDELVEQATRMSELGFGAFKYRAGFGVETDRHVLAELVETVGDEMDIMVDCHLWWEGGESYDVATVQDLVADFQDHGVYWVEEPVAPGRYEEYKILAETTNAPLAGGENEESVQSLIALAESGAVDFVQVDTPYHEGYTGCLRVAKRCAELDLAFTTHNFGSLLGLVTNAHLLAATPNEMYFQCPTFLIDESSASYSYPLATEILKDDLDLSGGRFSVPDGPGLGVEIDLAVVEEYSFIDGPWTEFHYE</sequence>
<evidence type="ECO:0000313" key="5">
    <source>
        <dbReference type="EMBL" id="SEO89820.1"/>
    </source>
</evidence>
<comment type="catalytic activity">
    <reaction evidence="1">
        <text>D-glucarate = 5-dehydro-4-deoxy-D-glucarate + H2O</text>
        <dbReference type="Rhea" id="RHEA:14573"/>
        <dbReference type="ChEBI" id="CHEBI:15377"/>
        <dbReference type="ChEBI" id="CHEBI:30612"/>
        <dbReference type="ChEBI" id="CHEBI:42819"/>
        <dbReference type="EC" id="4.2.1.40"/>
    </reaction>
</comment>
<dbReference type="GO" id="GO:0008872">
    <property type="term" value="F:glucarate dehydratase activity"/>
    <property type="evidence" value="ECO:0007669"/>
    <property type="project" value="UniProtKB-EC"/>
</dbReference>
<dbReference type="EC" id="4.2.1.40" evidence="3"/>
<evidence type="ECO:0000256" key="3">
    <source>
        <dbReference type="ARBA" id="ARBA00011973"/>
    </source>
</evidence>
<dbReference type="Pfam" id="PF02746">
    <property type="entry name" value="MR_MLE_N"/>
    <property type="match status" value="1"/>
</dbReference>
<dbReference type="Gene3D" id="3.30.390.10">
    <property type="entry name" value="Enolase-like, N-terminal domain"/>
    <property type="match status" value="1"/>
</dbReference>
<dbReference type="InterPro" id="IPR029065">
    <property type="entry name" value="Enolase_C-like"/>
</dbReference>
<dbReference type="AlphaFoldDB" id="A0A1H8TFE9"/>
<evidence type="ECO:0000256" key="2">
    <source>
        <dbReference type="ARBA" id="ARBA00005183"/>
    </source>
</evidence>
<dbReference type="CDD" id="cd03316">
    <property type="entry name" value="MR_like"/>
    <property type="match status" value="1"/>
</dbReference>
<dbReference type="SFLD" id="SFLDG00179">
    <property type="entry name" value="mandelate_racemase"/>
    <property type="match status" value="1"/>
</dbReference>
<gene>
    <name evidence="5" type="ORF">SAMN04487948_1079</name>
</gene>
<dbReference type="InterPro" id="IPR013342">
    <property type="entry name" value="Mandelate_racemase_C"/>
</dbReference>
<dbReference type="RefSeq" id="WP_089825337.1">
    <property type="nucleotide sequence ID" value="NZ_FODV01000007.1"/>
</dbReference>
<dbReference type="Pfam" id="PF13378">
    <property type="entry name" value="MR_MLE_C"/>
    <property type="match status" value="1"/>
</dbReference>
<dbReference type="EMBL" id="FODV01000007">
    <property type="protein sequence ID" value="SEO89820.1"/>
    <property type="molecule type" value="Genomic_DNA"/>
</dbReference>
<feature type="domain" description="Mandelate racemase/muconate lactonizing enzyme C-terminal" evidence="4">
    <location>
        <begin position="158"/>
        <end position="260"/>
    </location>
</feature>
<dbReference type="SMART" id="SM00922">
    <property type="entry name" value="MR_MLE"/>
    <property type="match status" value="1"/>
</dbReference>
<dbReference type="PANTHER" id="PTHR48080">
    <property type="entry name" value="D-GALACTONATE DEHYDRATASE-RELATED"/>
    <property type="match status" value="1"/>
</dbReference>
<dbReference type="PANTHER" id="PTHR48080:SF4">
    <property type="entry name" value="GLUCARATE DEHYDRATASE"/>
    <property type="match status" value="1"/>
</dbReference>
<dbReference type="Gene3D" id="3.20.20.120">
    <property type="entry name" value="Enolase-like C-terminal domain"/>
    <property type="match status" value="1"/>
</dbReference>
<dbReference type="InterPro" id="IPR034593">
    <property type="entry name" value="DgoD-like"/>
</dbReference>
<dbReference type="InterPro" id="IPR036849">
    <property type="entry name" value="Enolase-like_C_sf"/>
</dbReference>
<protein>
    <recommendedName>
        <fullName evidence="3">glucarate dehydratase</fullName>
        <ecNumber evidence="3">4.2.1.40</ecNumber>
    </recommendedName>
</protein>
<reference evidence="6" key="1">
    <citation type="submission" date="2016-10" db="EMBL/GenBank/DDBJ databases">
        <authorList>
            <person name="Varghese N."/>
            <person name="Submissions S."/>
        </authorList>
    </citation>
    <scope>NUCLEOTIDE SEQUENCE [LARGE SCALE GENOMIC DNA]</scope>
    <source>
        <strain evidence="6">CGMCC 1.10121</strain>
    </source>
</reference>
<dbReference type="InterPro" id="IPR029017">
    <property type="entry name" value="Enolase-like_N"/>
</dbReference>
<dbReference type="SUPFAM" id="SSF54826">
    <property type="entry name" value="Enolase N-terminal domain-like"/>
    <property type="match status" value="1"/>
</dbReference>
<evidence type="ECO:0000313" key="6">
    <source>
        <dbReference type="Proteomes" id="UP000199126"/>
    </source>
</evidence>
<comment type="pathway">
    <text evidence="2">Carbohydrate acid metabolism; D-glucarate degradation; 2,5-dioxopentanoate from D-glucarate: step 1/2.</text>
</comment>
<evidence type="ECO:0000256" key="1">
    <source>
        <dbReference type="ARBA" id="ARBA00001426"/>
    </source>
</evidence>
<organism evidence="5 6">
    <name type="scientific">Halogranum amylolyticum</name>
    <dbReference type="NCBI Taxonomy" id="660520"/>
    <lineage>
        <taxon>Archaea</taxon>
        <taxon>Methanobacteriati</taxon>
        <taxon>Methanobacteriota</taxon>
        <taxon>Stenosarchaea group</taxon>
        <taxon>Halobacteria</taxon>
        <taxon>Halobacteriales</taxon>
        <taxon>Haloferacaceae</taxon>
    </lineage>
</organism>
<dbReference type="SFLD" id="SFLDS00001">
    <property type="entry name" value="Enolase"/>
    <property type="match status" value="1"/>
</dbReference>
<dbReference type="OrthoDB" id="42605at2157"/>
<name>A0A1H8TFE9_9EURY</name>
<keyword evidence="6" id="KW-1185">Reference proteome</keyword>
<accession>A0A1H8TFE9</accession>
<dbReference type="SUPFAM" id="SSF51604">
    <property type="entry name" value="Enolase C-terminal domain-like"/>
    <property type="match status" value="1"/>
</dbReference>
<dbReference type="InterPro" id="IPR013341">
    <property type="entry name" value="Mandelate_racemase_N_dom"/>
</dbReference>